<dbReference type="PANTHER" id="PTHR47270">
    <property type="entry name" value="PROTEIN MLP1-LIKE"/>
    <property type="match status" value="1"/>
</dbReference>
<gene>
    <name evidence="2" type="ORF">ACJ72_00921</name>
</gene>
<keyword evidence="3" id="KW-1185">Reference proteome</keyword>
<dbReference type="STRING" id="1658172.A0A1B7P6Q0"/>
<evidence type="ECO:0000256" key="1">
    <source>
        <dbReference type="SAM" id="MobiDB-lite"/>
    </source>
</evidence>
<proteinExistence type="predicted"/>
<feature type="compositionally biased region" description="Basic residues" evidence="1">
    <location>
        <begin position="22"/>
        <end position="32"/>
    </location>
</feature>
<feature type="compositionally biased region" description="Acidic residues" evidence="1">
    <location>
        <begin position="187"/>
        <end position="197"/>
    </location>
</feature>
<organism evidence="2 3">
    <name type="scientific">Emergomyces africanus</name>
    <dbReference type="NCBI Taxonomy" id="1955775"/>
    <lineage>
        <taxon>Eukaryota</taxon>
        <taxon>Fungi</taxon>
        <taxon>Dikarya</taxon>
        <taxon>Ascomycota</taxon>
        <taxon>Pezizomycotina</taxon>
        <taxon>Eurotiomycetes</taxon>
        <taxon>Eurotiomycetidae</taxon>
        <taxon>Onygenales</taxon>
        <taxon>Ajellomycetaceae</taxon>
        <taxon>Emergomyces</taxon>
    </lineage>
</organism>
<feature type="compositionally biased region" description="Polar residues" evidence="1">
    <location>
        <begin position="135"/>
        <end position="155"/>
    </location>
</feature>
<protein>
    <recommendedName>
        <fullName evidence="4">RNA polymerase Rpb1 C-terminal repeat domain-containing protein</fullName>
    </recommendedName>
</protein>
<feature type="region of interest" description="Disordered" evidence="1">
    <location>
        <begin position="766"/>
        <end position="785"/>
    </location>
</feature>
<sequence length="1274" mass="141839">MPTAGGNAKARKGKEKDSKSQNKSKKGKKGNKAQKQESAPEPQASPPPSPQIEPQQPEESQETTKETQEPQEPQPLQEPQEIKELEDPKETEELDEPKHCLEHPEPQEDQEILDSPHPPSAPSIIESLPPLPDSVGSTPSVTPLSFSQEIISSPKASDLEFQDRALVDNWDNGNPEDKDNGDNGDKDNEDEDNEIDPGEPRVRSIPSPESAISSAGPATPAAALSNNPFDAPDNADGTIGDPSPPLRHPSPSAEEIPLPSPSPSEVKPRAGPAATYPYLHAPSPAPISSPHYSYGSPGVHPYAHAIIPPHNISHFDPNAAGNMAVTAPSYHTPLRSSTMDSPYNPYNHGKRISRASISRGYADAYYNNNYGPVREPAPVQPPVIENGKSASNGEGLNISLLSRIQSIIPDISQLVVSYRDQQTQLSAREAEHKQIETQHEESLMRKEYYIEALQAQMQKTANESAKECSKLKGRINELRFELGGLQEKQKDVEESLADSQKENDELSQIRGELQEEIDNLQRAIQEEKDAHDEELEKQRVKEKDALEKQKGELEGYFQEIKNEDDKLAAEQLKAREQELMDERDKLRAELEAENQELEEAKNAMATDYEAQLKSKQADIDSKQAEVDSKQELLEAKQAELDATQTTLAAKEEDLISKQGALDAKQEELVAKQGELKTTQEELETKKGELEQKVEELKAKLEELDAKQGDLDAKQDELEALQGKFETTQDELTAKKEELDVKQGELDSKQSELEAKLEALEEKKSELAAKNSKLEEKQSELDTIQGELTSKQAELESTQSELNTKLAELEAKQAELDQTKQSHIDELAALNETHEKERAAAAHEAEEKINGLLNEYQQKEEALNKAREDLEAQLALRVEELRQAEEEKATIAREEQAKQERLRNMVDDMRRTNEKLSNDLDRLKKTLHSLGEATDMKIKGDDFFFQCFGQLTRLIVDLSKEHFGYLPIDPPSDIIAKIPSEIPQFLDNTQASRELRSAYVQHVISKTLTYRIFQPFLFTLGRRYDKADTFFQMLSMDIRRKSVRREAYWRQQTLKAAYTTSDAKQAINVVAAVIVDEIIDHIRHFADPRQFDPLLVGVRKIVKLAAETWRLARVERELIISTMPSAEDEQTANEGWKEFEYDATPAPTAEDSNNNAHSTIRRRRVLLRMCPRIYREPVHEDFTEDGETGTQCVYLPGVVLYADSPSVLARKMEIAKKTADPSGSGSGTPAVRPAGDNVTAPSDLPLDHPAGGAANGEANNMADQAAGAAAVEVAA</sequence>
<dbReference type="Proteomes" id="UP000091918">
    <property type="component" value="Unassembled WGS sequence"/>
</dbReference>
<dbReference type="Gene3D" id="6.10.140.920">
    <property type="match status" value="1"/>
</dbReference>
<name>A0A1B7P6Q0_9EURO</name>
<feature type="region of interest" description="Disordered" evidence="1">
    <location>
        <begin position="1"/>
        <end position="277"/>
    </location>
</feature>
<reference evidence="2 3" key="1">
    <citation type="submission" date="2015-07" db="EMBL/GenBank/DDBJ databases">
        <title>Emmonsia species relationships and genome sequence.</title>
        <authorList>
            <person name="Cuomo C.A."/>
            <person name="Schwartz I.S."/>
            <person name="Kenyon C."/>
            <person name="de Hoog G.S."/>
            <person name="Govender N.P."/>
            <person name="Botha A."/>
            <person name="Moreno L."/>
            <person name="de Vries M."/>
            <person name="Munoz J.F."/>
            <person name="Stielow J.B."/>
        </authorList>
    </citation>
    <scope>NUCLEOTIDE SEQUENCE [LARGE SCALE GENOMIC DNA]</scope>
    <source>
        <strain evidence="2 3">CBS 136260</strain>
    </source>
</reference>
<dbReference type="EMBL" id="LGUA01000055">
    <property type="protein sequence ID" value="OAX84700.1"/>
    <property type="molecule type" value="Genomic_DNA"/>
</dbReference>
<feature type="compositionally biased region" description="Basic and acidic residues" evidence="1">
    <location>
        <begin position="175"/>
        <end position="186"/>
    </location>
</feature>
<feature type="region of interest" description="Disordered" evidence="1">
    <location>
        <begin position="1215"/>
        <end position="1274"/>
    </location>
</feature>
<feature type="compositionally biased region" description="Low complexity" evidence="1">
    <location>
        <begin position="70"/>
        <end position="79"/>
    </location>
</feature>
<feature type="compositionally biased region" description="Basic and acidic residues" evidence="1">
    <location>
        <begin position="766"/>
        <end position="779"/>
    </location>
</feature>
<accession>A0A1B7P6Q0</accession>
<evidence type="ECO:0000313" key="2">
    <source>
        <dbReference type="EMBL" id="OAX84700.1"/>
    </source>
</evidence>
<dbReference type="Gene3D" id="1.10.287.1490">
    <property type="match status" value="1"/>
</dbReference>
<comment type="caution">
    <text evidence="2">The sequence shown here is derived from an EMBL/GenBank/DDBJ whole genome shotgun (WGS) entry which is preliminary data.</text>
</comment>
<feature type="compositionally biased region" description="Low complexity" evidence="1">
    <location>
        <begin position="1249"/>
        <end position="1274"/>
    </location>
</feature>
<dbReference type="PANTHER" id="PTHR47270:SF3">
    <property type="entry name" value="HYPOTETICAL PROTEIN"/>
    <property type="match status" value="1"/>
</dbReference>
<evidence type="ECO:0000313" key="3">
    <source>
        <dbReference type="Proteomes" id="UP000091918"/>
    </source>
</evidence>
<feature type="compositionally biased region" description="Basic and acidic residues" evidence="1">
    <location>
        <begin position="157"/>
        <end position="166"/>
    </location>
</feature>
<evidence type="ECO:0008006" key="4">
    <source>
        <dbReference type="Google" id="ProtNLM"/>
    </source>
</evidence>
<feature type="compositionally biased region" description="Low complexity" evidence="1">
    <location>
        <begin position="204"/>
        <end position="218"/>
    </location>
</feature>
<dbReference type="OrthoDB" id="6365728at2759"/>
<dbReference type="AlphaFoldDB" id="A0A1B7P6Q0"/>
<feature type="compositionally biased region" description="Basic and acidic residues" evidence="1">
    <location>
        <begin position="96"/>
        <end position="106"/>
    </location>
</feature>